<dbReference type="Gene3D" id="3.30.300.30">
    <property type="match status" value="1"/>
</dbReference>
<evidence type="ECO:0000256" key="2">
    <source>
        <dbReference type="ARBA" id="ARBA00022598"/>
    </source>
</evidence>
<evidence type="ECO:0000313" key="4">
    <source>
        <dbReference type="EnsemblProtists" id="PYU1_T005372"/>
    </source>
</evidence>
<evidence type="ECO:0000259" key="3">
    <source>
        <dbReference type="Pfam" id="PF00501"/>
    </source>
</evidence>
<protein>
    <recommendedName>
        <fullName evidence="3">AMP-dependent synthetase/ligase domain-containing protein</fullName>
    </recommendedName>
</protein>
<organism evidence="4 5">
    <name type="scientific">Globisporangium ultimum (strain ATCC 200006 / CBS 805.95 / DAOM BR144)</name>
    <name type="common">Pythium ultimum</name>
    <dbReference type="NCBI Taxonomy" id="431595"/>
    <lineage>
        <taxon>Eukaryota</taxon>
        <taxon>Sar</taxon>
        <taxon>Stramenopiles</taxon>
        <taxon>Oomycota</taxon>
        <taxon>Peronosporomycetes</taxon>
        <taxon>Pythiales</taxon>
        <taxon>Pythiaceae</taxon>
        <taxon>Globisporangium</taxon>
    </lineage>
</organism>
<dbReference type="GO" id="GO:0031956">
    <property type="term" value="F:medium-chain fatty acid-CoA ligase activity"/>
    <property type="evidence" value="ECO:0007669"/>
    <property type="project" value="TreeGrafter"/>
</dbReference>
<evidence type="ECO:0000256" key="1">
    <source>
        <dbReference type="ARBA" id="ARBA00006432"/>
    </source>
</evidence>
<comment type="similarity">
    <text evidence="1">Belongs to the ATP-dependent AMP-binding enzyme family.</text>
</comment>
<name>K3WK80_GLOUD</name>
<dbReference type="Proteomes" id="UP000019132">
    <property type="component" value="Unassembled WGS sequence"/>
</dbReference>
<reference evidence="4" key="3">
    <citation type="submission" date="2015-02" db="UniProtKB">
        <authorList>
            <consortium name="EnsemblProtists"/>
        </authorList>
    </citation>
    <scope>IDENTIFICATION</scope>
    <source>
        <strain evidence="4">DAOM BR144</strain>
    </source>
</reference>
<dbReference type="GO" id="GO:0006631">
    <property type="term" value="P:fatty acid metabolic process"/>
    <property type="evidence" value="ECO:0007669"/>
    <property type="project" value="TreeGrafter"/>
</dbReference>
<dbReference type="EnsemblProtists" id="PYU1_T005372">
    <property type="protein sequence ID" value="PYU1_T005372"/>
    <property type="gene ID" value="PYU1_G005361"/>
</dbReference>
<sequence length="498" mass="54292">MAQVGVKNGKLRLFYPSDAPPRVTQQDRERVQVLRGGLRCTLLPRGLVLLQDVGIQCKDVFILVVDNDRTSVACMLAAMELECVCLVISTSRIGLLQHAQEQTGITKVVVVKDASDVVELQQDSAPSANGMHLPWLNESAIAAGGCVCMLTSGSIGAPKVVACTWSRMLLQGQSTQEQLFPSGPARIVCATSISHAYSINALFALFTSPHDNQSELCFAPTIAGLHSLLAEPKEKFTLLYGTPATYTALLDLPAVTMNVDVPYCAGTRMQLDLFYQVYKHCGLQVMQNYGSTETGDIAAWSLFGKTFDDEKLEMDANSGCIYTGSLWPGVKAEIESTGEVLITTPWQALGYIRERALQGFQGRPHRTADIGFMKQDRCGIECLWLQDRLRPSVHAVSAGVASSHAPKQIEDAVTDHPDVTDALVLMQQNKSNRSGAHETADAQLPPVRVRAVLKDDAVVRVEDLVEWCAKKYPDLRDSLSVEFVHCLPCSPAGKLIYA</sequence>
<dbReference type="PANTHER" id="PTHR43201">
    <property type="entry name" value="ACYL-COA SYNTHETASE"/>
    <property type="match status" value="1"/>
</dbReference>
<dbReference type="InParanoid" id="K3WK80"/>
<dbReference type="eggNOG" id="ENOG502RNW8">
    <property type="taxonomic scope" value="Eukaryota"/>
</dbReference>
<reference evidence="5" key="2">
    <citation type="submission" date="2010-04" db="EMBL/GenBank/DDBJ databases">
        <authorList>
            <person name="Buell R."/>
            <person name="Hamilton J."/>
            <person name="Hostetler J."/>
        </authorList>
    </citation>
    <scope>NUCLEOTIDE SEQUENCE [LARGE SCALE GENOMIC DNA]</scope>
    <source>
        <strain evidence="5">DAOM:BR144</strain>
    </source>
</reference>
<dbReference type="OMA" id="HMLLQGE"/>
<proteinExistence type="inferred from homology"/>
<dbReference type="PANTHER" id="PTHR43201:SF5">
    <property type="entry name" value="MEDIUM-CHAIN ACYL-COA LIGASE ACSF2, MITOCHONDRIAL"/>
    <property type="match status" value="1"/>
</dbReference>
<accession>K3WK80</accession>
<keyword evidence="2" id="KW-0436">Ligase</keyword>
<dbReference type="InterPro" id="IPR000873">
    <property type="entry name" value="AMP-dep_synth/lig_dom"/>
</dbReference>
<keyword evidence="5" id="KW-1185">Reference proteome</keyword>
<dbReference type="HOGENOM" id="CLU_603568_0_0_1"/>
<dbReference type="Pfam" id="PF00501">
    <property type="entry name" value="AMP-binding"/>
    <property type="match status" value="1"/>
</dbReference>
<dbReference type="EMBL" id="GL376633">
    <property type="status" value="NOT_ANNOTATED_CDS"/>
    <property type="molecule type" value="Genomic_DNA"/>
</dbReference>
<dbReference type="STRING" id="431595.K3WK80"/>
<dbReference type="VEuPathDB" id="FungiDB:PYU1_G005361"/>
<evidence type="ECO:0000313" key="5">
    <source>
        <dbReference type="Proteomes" id="UP000019132"/>
    </source>
</evidence>
<dbReference type="InterPro" id="IPR045851">
    <property type="entry name" value="AMP-bd_C_sf"/>
</dbReference>
<reference evidence="5" key="1">
    <citation type="journal article" date="2010" name="Genome Biol.">
        <title>Genome sequence of the necrotrophic plant pathogen Pythium ultimum reveals original pathogenicity mechanisms and effector repertoire.</title>
        <authorList>
            <person name="Levesque C.A."/>
            <person name="Brouwer H."/>
            <person name="Cano L."/>
            <person name="Hamilton J.P."/>
            <person name="Holt C."/>
            <person name="Huitema E."/>
            <person name="Raffaele S."/>
            <person name="Robideau G.P."/>
            <person name="Thines M."/>
            <person name="Win J."/>
            <person name="Zerillo M.M."/>
            <person name="Beakes G.W."/>
            <person name="Boore J.L."/>
            <person name="Busam D."/>
            <person name="Dumas B."/>
            <person name="Ferriera S."/>
            <person name="Fuerstenberg S.I."/>
            <person name="Gachon C.M."/>
            <person name="Gaulin E."/>
            <person name="Govers F."/>
            <person name="Grenville-Briggs L."/>
            <person name="Horner N."/>
            <person name="Hostetler J."/>
            <person name="Jiang R.H."/>
            <person name="Johnson J."/>
            <person name="Krajaejun T."/>
            <person name="Lin H."/>
            <person name="Meijer H.J."/>
            <person name="Moore B."/>
            <person name="Morris P."/>
            <person name="Phuntmart V."/>
            <person name="Puiu D."/>
            <person name="Shetty J."/>
            <person name="Stajich J.E."/>
            <person name="Tripathy S."/>
            <person name="Wawra S."/>
            <person name="van West P."/>
            <person name="Whitty B.R."/>
            <person name="Coutinho P.M."/>
            <person name="Henrissat B."/>
            <person name="Martin F."/>
            <person name="Thomas P.D."/>
            <person name="Tyler B.M."/>
            <person name="De Vries R.P."/>
            <person name="Kamoun S."/>
            <person name="Yandell M."/>
            <person name="Tisserat N."/>
            <person name="Buell C.R."/>
        </authorList>
    </citation>
    <scope>NUCLEOTIDE SEQUENCE</scope>
    <source>
        <strain evidence="5">DAOM:BR144</strain>
    </source>
</reference>
<dbReference type="Gene3D" id="3.40.50.12780">
    <property type="entry name" value="N-terminal domain of ligase-like"/>
    <property type="match status" value="1"/>
</dbReference>
<dbReference type="InterPro" id="IPR042099">
    <property type="entry name" value="ANL_N_sf"/>
</dbReference>
<feature type="domain" description="AMP-dependent synthetase/ligase" evidence="3">
    <location>
        <begin position="50"/>
        <end position="351"/>
    </location>
</feature>
<dbReference type="AlphaFoldDB" id="K3WK80"/>
<dbReference type="SUPFAM" id="SSF56801">
    <property type="entry name" value="Acetyl-CoA synthetase-like"/>
    <property type="match status" value="1"/>
</dbReference>